<dbReference type="InterPro" id="IPR007627">
    <property type="entry name" value="RNA_pol_sigma70_r2"/>
</dbReference>
<dbReference type="GO" id="GO:0006352">
    <property type="term" value="P:DNA-templated transcription initiation"/>
    <property type="evidence" value="ECO:0007669"/>
    <property type="project" value="InterPro"/>
</dbReference>
<protein>
    <submittedName>
        <fullName evidence="8">RNA polymerase subunit sigma-24</fullName>
    </submittedName>
</protein>
<dbReference type="PANTHER" id="PTHR43133:SF8">
    <property type="entry name" value="RNA POLYMERASE SIGMA FACTOR HI_1459-RELATED"/>
    <property type="match status" value="1"/>
</dbReference>
<feature type="domain" description="RNA polymerase sigma factor 70 region 4 type 2" evidence="7">
    <location>
        <begin position="138"/>
        <end position="188"/>
    </location>
</feature>
<dbReference type="Pfam" id="PF08281">
    <property type="entry name" value="Sigma70_r4_2"/>
    <property type="match status" value="1"/>
</dbReference>
<keyword evidence="9" id="KW-1185">Reference proteome</keyword>
<dbReference type="InterPro" id="IPR013324">
    <property type="entry name" value="RNA_pol_sigma_r3/r4-like"/>
</dbReference>
<comment type="similarity">
    <text evidence="1">Belongs to the sigma-70 factor family. ECF subfamily.</text>
</comment>
<dbReference type="InterPro" id="IPR013249">
    <property type="entry name" value="RNA_pol_sigma70_r4_t2"/>
</dbReference>
<reference evidence="9" key="1">
    <citation type="submission" date="2015-01" db="EMBL/GenBank/DDBJ databases">
        <title>Flavisolibacter sp./LCS9/ whole genome sequencing.</title>
        <authorList>
            <person name="Kim M.K."/>
            <person name="Srinivasan S."/>
            <person name="Lee J.-J."/>
        </authorList>
    </citation>
    <scope>NUCLEOTIDE SEQUENCE [LARGE SCALE GENOMIC DNA]</scope>
    <source>
        <strain evidence="9">LCS9</strain>
    </source>
</reference>
<evidence type="ECO:0000256" key="4">
    <source>
        <dbReference type="ARBA" id="ARBA00023125"/>
    </source>
</evidence>
<dbReference type="EMBL" id="CP011390">
    <property type="protein sequence ID" value="ANE51327.1"/>
    <property type="molecule type" value="Genomic_DNA"/>
</dbReference>
<dbReference type="InterPro" id="IPR039425">
    <property type="entry name" value="RNA_pol_sigma-70-like"/>
</dbReference>
<dbReference type="Pfam" id="PF04542">
    <property type="entry name" value="Sigma70_r2"/>
    <property type="match status" value="1"/>
</dbReference>
<keyword evidence="4" id="KW-0238">DNA-binding</keyword>
<evidence type="ECO:0000313" key="8">
    <source>
        <dbReference type="EMBL" id="ANE51327.1"/>
    </source>
</evidence>
<feature type="domain" description="RNA polymerase sigma-70 region 2" evidence="6">
    <location>
        <begin position="34"/>
        <end position="95"/>
    </location>
</feature>
<keyword evidence="2" id="KW-0805">Transcription regulation</keyword>
<reference evidence="8 9" key="2">
    <citation type="journal article" date="2016" name="Int. J. Syst. Evol. Microbiol.">
        <title>Flavisolibacter tropicus sp. nov., isolated from tropical soil.</title>
        <authorList>
            <person name="Lee J.J."/>
            <person name="Kang M.S."/>
            <person name="Kim G.S."/>
            <person name="Lee C.S."/>
            <person name="Lim S."/>
            <person name="Lee J."/>
            <person name="Roh S.H."/>
            <person name="Kang H."/>
            <person name="Ha J.M."/>
            <person name="Bae S."/>
            <person name="Jung H.Y."/>
            <person name="Kim M.K."/>
        </authorList>
    </citation>
    <scope>NUCLEOTIDE SEQUENCE [LARGE SCALE GENOMIC DNA]</scope>
    <source>
        <strain evidence="8 9">LCS9</strain>
    </source>
</reference>
<dbReference type="Proteomes" id="UP000077177">
    <property type="component" value="Chromosome"/>
</dbReference>
<dbReference type="PANTHER" id="PTHR43133">
    <property type="entry name" value="RNA POLYMERASE ECF-TYPE SIGMA FACTO"/>
    <property type="match status" value="1"/>
</dbReference>
<evidence type="ECO:0000313" key="9">
    <source>
        <dbReference type="Proteomes" id="UP000077177"/>
    </source>
</evidence>
<dbReference type="GO" id="GO:0003677">
    <property type="term" value="F:DNA binding"/>
    <property type="evidence" value="ECO:0007669"/>
    <property type="project" value="UniProtKB-KW"/>
</dbReference>
<proteinExistence type="inferred from homology"/>
<dbReference type="InterPro" id="IPR014284">
    <property type="entry name" value="RNA_pol_sigma-70_dom"/>
</dbReference>
<organism evidence="8 9">
    <name type="scientific">Flavisolibacter tropicus</name>
    <dbReference type="NCBI Taxonomy" id="1492898"/>
    <lineage>
        <taxon>Bacteria</taxon>
        <taxon>Pseudomonadati</taxon>
        <taxon>Bacteroidota</taxon>
        <taxon>Chitinophagia</taxon>
        <taxon>Chitinophagales</taxon>
        <taxon>Chitinophagaceae</taxon>
        <taxon>Flavisolibacter</taxon>
    </lineage>
</organism>
<dbReference type="GO" id="GO:0016987">
    <property type="term" value="F:sigma factor activity"/>
    <property type="evidence" value="ECO:0007669"/>
    <property type="project" value="UniProtKB-KW"/>
</dbReference>
<dbReference type="KEGG" id="fla:SY85_13205"/>
<evidence type="ECO:0000256" key="1">
    <source>
        <dbReference type="ARBA" id="ARBA00010641"/>
    </source>
</evidence>
<sequence>MALAHIEKNIQQYTDTELVTAILDGHTALFEIVIRRYNPFLYKIGRSYGFNHHDTEDLMQEAFINSYLKLEQFANRSSLKTWIVKIMLNQCYHKSQKHSYQKEQLIESIPDHASVMNQINPQSDNGKTVIKRELNSIIETCIQKLPKEYRTTFTLRELLGLSVAETADSMQTTASNVKVRLNRAKALLRKEIEKIYTPEDIYEFNLVYCDRIVNAVMQNIYEIERRKK</sequence>
<keyword evidence="3" id="KW-0731">Sigma factor</keyword>
<evidence type="ECO:0000259" key="7">
    <source>
        <dbReference type="Pfam" id="PF08281"/>
    </source>
</evidence>
<gene>
    <name evidence="8" type="ORF">SY85_13205</name>
</gene>
<dbReference type="Gene3D" id="1.10.10.10">
    <property type="entry name" value="Winged helix-like DNA-binding domain superfamily/Winged helix DNA-binding domain"/>
    <property type="match status" value="1"/>
</dbReference>
<dbReference type="InterPro" id="IPR013325">
    <property type="entry name" value="RNA_pol_sigma_r2"/>
</dbReference>
<dbReference type="AlphaFoldDB" id="A0A172TX67"/>
<evidence type="ECO:0000256" key="5">
    <source>
        <dbReference type="ARBA" id="ARBA00023163"/>
    </source>
</evidence>
<evidence type="ECO:0000256" key="2">
    <source>
        <dbReference type="ARBA" id="ARBA00023015"/>
    </source>
</evidence>
<name>A0A172TX67_9BACT</name>
<dbReference type="RefSeq" id="WP_066405234.1">
    <property type="nucleotide sequence ID" value="NZ_CP011390.1"/>
</dbReference>
<dbReference type="InterPro" id="IPR036388">
    <property type="entry name" value="WH-like_DNA-bd_sf"/>
</dbReference>
<accession>A0A172TX67</accession>
<dbReference type="SUPFAM" id="SSF88946">
    <property type="entry name" value="Sigma2 domain of RNA polymerase sigma factors"/>
    <property type="match status" value="1"/>
</dbReference>
<dbReference type="Gene3D" id="1.10.1740.10">
    <property type="match status" value="1"/>
</dbReference>
<dbReference type="STRING" id="1492898.SY85_13205"/>
<dbReference type="SUPFAM" id="SSF88659">
    <property type="entry name" value="Sigma3 and sigma4 domains of RNA polymerase sigma factors"/>
    <property type="match status" value="1"/>
</dbReference>
<evidence type="ECO:0000256" key="3">
    <source>
        <dbReference type="ARBA" id="ARBA00023082"/>
    </source>
</evidence>
<evidence type="ECO:0000259" key="6">
    <source>
        <dbReference type="Pfam" id="PF04542"/>
    </source>
</evidence>
<keyword evidence="5" id="KW-0804">Transcription</keyword>
<dbReference type="CDD" id="cd06171">
    <property type="entry name" value="Sigma70_r4"/>
    <property type="match status" value="1"/>
</dbReference>
<dbReference type="OrthoDB" id="1027298at2"/>
<dbReference type="NCBIfam" id="TIGR02937">
    <property type="entry name" value="sigma70-ECF"/>
    <property type="match status" value="1"/>
</dbReference>